<dbReference type="AlphaFoldDB" id="A0A9P7DCC7"/>
<dbReference type="OrthoDB" id="3218065at2759"/>
<dbReference type="GeneID" id="64592387"/>
<dbReference type="PANTHER" id="PTHR35871:SF1">
    <property type="entry name" value="CXC1-LIKE CYSTEINE CLUSTER ASSOCIATED WITH KDZ TRANSPOSASES DOMAIN-CONTAINING PROTEIN"/>
    <property type="match status" value="1"/>
</dbReference>
<protein>
    <recommendedName>
        <fullName evidence="4">DDE-1 domain-containing protein</fullName>
    </recommendedName>
</protein>
<evidence type="ECO:0000256" key="1">
    <source>
        <dbReference type="SAM" id="MobiDB-lite"/>
    </source>
</evidence>
<dbReference type="EMBL" id="JABBWE010000077">
    <property type="protein sequence ID" value="KAG1787606.1"/>
    <property type="molecule type" value="Genomic_DNA"/>
</dbReference>
<comment type="caution">
    <text evidence="2">The sequence shown here is derived from an EMBL/GenBank/DDBJ whole genome shotgun (WGS) entry which is preliminary data.</text>
</comment>
<keyword evidence="3" id="KW-1185">Reference proteome</keyword>
<evidence type="ECO:0000313" key="3">
    <source>
        <dbReference type="Proteomes" id="UP000719766"/>
    </source>
</evidence>
<dbReference type="PANTHER" id="PTHR35871">
    <property type="entry name" value="EXPRESSED PROTEIN"/>
    <property type="match status" value="1"/>
</dbReference>
<accession>A0A9P7DCC7</accession>
<feature type="compositionally biased region" description="Low complexity" evidence="1">
    <location>
        <begin position="1"/>
        <end position="19"/>
    </location>
</feature>
<proteinExistence type="predicted"/>
<sequence length="501" mass="57229">MRAFTQQGAAKKPIQKKIAPVPPENTQYVPNSLYFLSDLSSDEDNDSSDTNMDHSDNCDGTTGHISSALPRKRQKLDVPYREQRKQKQAAKHAELEQAYKDITKHLKSKKTVFVGGPHGLQARCACTIEVHLMLVVKNEHGFKVASEMAAETNGFAAKWGGHQVRGWTREWMRMRTLPVSQWGRHAKISSLLDDPAIASELCTFMRSNKWSMDPQKLAKFIKNELLPTEATKYLEWLVQNEMPQGLKRYIELELFPRIHMKVGRGMTTQANDGQSMNWVPNGEHKLRKKGVGRGLHQSSIICSTVGHLEEAAHTIEYGKNYDGYWNGEMFVEQLRDKIIPAFERAHGPGYQALFLIDNSQGHSAYAEDALLISRMNVNPGGKQAHMKDSWFIDAGGQKVIQSMMFPSDHHDHPNEPKGIKARYLRENCDYTFETLKTNLPKAMASVHLSTIRLWEHRMHRWMDAYRSGLETKKAQLQVKEFSSRKYKSHRRVPETVACLFD</sequence>
<evidence type="ECO:0008006" key="4">
    <source>
        <dbReference type="Google" id="ProtNLM"/>
    </source>
</evidence>
<name>A0A9P7DCC7_9AGAM</name>
<dbReference type="Proteomes" id="UP000719766">
    <property type="component" value="Unassembled WGS sequence"/>
</dbReference>
<evidence type="ECO:0000313" key="2">
    <source>
        <dbReference type="EMBL" id="KAG1787606.1"/>
    </source>
</evidence>
<dbReference type="RefSeq" id="XP_041154937.1">
    <property type="nucleotide sequence ID" value="XM_041298623.1"/>
</dbReference>
<reference evidence="2" key="1">
    <citation type="journal article" date="2020" name="New Phytol.">
        <title>Comparative genomics reveals dynamic genome evolution in host specialist ectomycorrhizal fungi.</title>
        <authorList>
            <person name="Lofgren L.A."/>
            <person name="Nguyen N.H."/>
            <person name="Vilgalys R."/>
            <person name="Ruytinx J."/>
            <person name="Liao H.L."/>
            <person name="Branco S."/>
            <person name="Kuo A."/>
            <person name="LaButti K."/>
            <person name="Lipzen A."/>
            <person name="Andreopoulos W."/>
            <person name="Pangilinan J."/>
            <person name="Riley R."/>
            <person name="Hundley H."/>
            <person name="Na H."/>
            <person name="Barry K."/>
            <person name="Grigoriev I.V."/>
            <person name="Stajich J.E."/>
            <person name="Kennedy P.G."/>
        </authorList>
    </citation>
    <scope>NUCLEOTIDE SEQUENCE</scope>
    <source>
        <strain evidence="2">S12</strain>
    </source>
</reference>
<feature type="region of interest" description="Disordered" evidence="1">
    <location>
        <begin position="1"/>
        <end position="78"/>
    </location>
</feature>
<organism evidence="2 3">
    <name type="scientific">Suillus plorans</name>
    <dbReference type="NCBI Taxonomy" id="116603"/>
    <lineage>
        <taxon>Eukaryota</taxon>
        <taxon>Fungi</taxon>
        <taxon>Dikarya</taxon>
        <taxon>Basidiomycota</taxon>
        <taxon>Agaricomycotina</taxon>
        <taxon>Agaricomycetes</taxon>
        <taxon>Agaricomycetidae</taxon>
        <taxon>Boletales</taxon>
        <taxon>Suillineae</taxon>
        <taxon>Suillaceae</taxon>
        <taxon>Suillus</taxon>
    </lineage>
</organism>
<gene>
    <name evidence="2" type="ORF">HD556DRAFT_1246599</name>
</gene>